<reference evidence="8" key="1">
    <citation type="journal article" date="2019" name="Nat. Commun.">
        <title>Expansion of phycobilisome linker gene families in mesophilic red algae.</title>
        <authorList>
            <person name="Lee J."/>
            <person name="Kim D."/>
            <person name="Bhattacharya D."/>
            <person name="Yoon H.S."/>
        </authorList>
    </citation>
    <scope>NUCLEOTIDE SEQUENCE [LARGE SCALE GENOMIC DNA]</scope>
    <source>
        <strain evidence="8">CCMP 1328</strain>
    </source>
</reference>
<feature type="transmembrane region" description="Helical" evidence="6">
    <location>
        <begin position="46"/>
        <end position="64"/>
    </location>
</feature>
<evidence type="ECO:0000256" key="5">
    <source>
        <dbReference type="ARBA" id="ARBA00023136"/>
    </source>
</evidence>
<dbReference type="OrthoDB" id="28257at2759"/>
<evidence type="ECO:0000313" key="7">
    <source>
        <dbReference type="EMBL" id="KAA8494294.1"/>
    </source>
</evidence>
<dbReference type="GO" id="GO:0097020">
    <property type="term" value="F:COPII receptor activity"/>
    <property type="evidence" value="ECO:0007669"/>
    <property type="project" value="InterPro"/>
</dbReference>
<dbReference type="GO" id="GO:0030134">
    <property type="term" value="C:COPII-coated ER to Golgi transport vesicle"/>
    <property type="evidence" value="ECO:0007669"/>
    <property type="project" value="TreeGrafter"/>
</dbReference>
<comment type="similarity">
    <text evidence="2">Belongs to the SVP26 family.</text>
</comment>
<dbReference type="GO" id="GO:0006888">
    <property type="term" value="P:endoplasmic reticulum to Golgi vesicle-mediated transport"/>
    <property type="evidence" value="ECO:0007669"/>
    <property type="project" value="InterPro"/>
</dbReference>
<evidence type="ECO:0000256" key="4">
    <source>
        <dbReference type="ARBA" id="ARBA00022989"/>
    </source>
</evidence>
<dbReference type="Proteomes" id="UP000324585">
    <property type="component" value="Unassembled WGS sequence"/>
</dbReference>
<gene>
    <name evidence="7" type="ORF">FVE85_4269</name>
</gene>
<protein>
    <recommendedName>
        <fullName evidence="9">Transmembrane adaptor Erv26</fullName>
    </recommendedName>
</protein>
<organism evidence="7 8">
    <name type="scientific">Porphyridium purpureum</name>
    <name type="common">Red alga</name>
    <name type="synonym">Porphyridium cruentum</name>
    <dbReference type="NCBI Taxonomy" id="35688"/>
    <lineage>
        <taxon>Eukaryota</taxon>
        <taxon>Rhodophyta</taxon>
        <taxon>Bangiophyceae</taxon>
        <taxon>Porphyridiales</taxon>
        <taxon>Porphyridiaceae</taxon>
        <taxon>Porphyridium</taxon>
    </lineage>
</organism>
<keyword evidence="4 6" id="KW-1133">Transmembrane helix</keyword>
<keyword evidence="8" id="KW-1185">Reference proteome</keyword>
<dbReference type="GO" id="GO:0005789">
    <property type="term" value="C:endoplasmic reticulum membrane"/>
    <property type="evidence" value="ECO:0007669"/>
    <property type="project" value="TreeGrafter"/>
</dbReference>
<comment type="subcellular location">
    <subcellularLocation>
        <location evidence="1">Membrane</location>
        <topology evidence="1">Multi-pass membrane protein</topology>
    </subcellularLocation>
</comment>
<evidence type="ECO:0008006" key="9">
    <source>
        <dbReference type="Google" id="ProtNLM"/>
    </source>
</evidence>
<dbReference type="PANTHER" id="PTHR13144:SF0">
    <property type="entry name" value="PROTEIN TEX261"/>
    <property type="match status" value="1"/>
</dbReference>
<dbReference type="AlphaFoldDB" id="A0A5J4YUB4"/>
<dbReference type="GO" id="GO:0000139">
    <property type="term" value="C:Golgi membrane"/>
    <property type="evidence" value="ECO:0007669"/>
    <property type="project" value="TreeGrafter"/>
</dbReference>
<evidence type="ECO:0000256" key="1">
    <source>
        <dbReference type="ARBA" id="ARBA00004141"/>
    </source>
</evidence>
<dbReference type="InterPro" id="IPR007277">
    <property type="entry name" value="Svp26/Tex261"/>
</dbReference>
<accession>A0A5J4YUB4</accession>
<evidence type="ECO:0000256" key="6">
    <source>
        <dbReference type="SAM" id="Phobius"/>
    </source>
</evidence>
<proteinExistence type="inferred from homology"/>
<feature type="transmembrane region" description="Helical" evidence="6">
    <location>
        <begin position="98"/>
        <end position="117"/>
    </location>
</feature>
<evidence type="ECO:0000256" key="2">
    <source>
        <dbReference type="ARBA" id="ARBA00008096"/>
    </source>
</evidence>
<dbReference type="OMA" id="FWIFDRL"/>
<keyword evidence="5 6" id="KW-0472">Membrane</keyword>
<sequence length="229" mass="24917">MALPSFFVLLVYVSGYMVLAFGAVCVGCGLYYLADLAEEHAAFAKKALAVAIAVEVVLHVLLLVVDGFPWLPVLLGVLAHGMYLLLSRKFPFIDIVALDFFATCALFVASVIAWFVFFGDHHGLFFEHHLSPGYSVAFFYVSMVFLVPMVLFVGLTISDAEPYATAGSATGIAVQTSQASSSRTAELGGPAGVRRKRNSVISSLVYYISNLWSVVSSKPRRRKRNTAFD</sequence>
<comment type="caution">
    <text evidence="7">The sequence shown here is derived from an EMBL/GenBank/DDBJ whole genome shotgun (WGS) entry which is preliminary data.</text>
</comment>
<keyword evidence="3 6" id="KW-0812">Transmembrane</keyword>
<evidence type="ECO:0000313" key="8">
    <source>
        <dbReference type="Proteomes" id="UP000324585"/>
    </source>
</evidence>
<feature type="transmembrane region" description="Helical" evidence="6">
    <location>
        <begin position="137"/>
        <end position="157"/>
    </location>
</feature>
<feature type="transmembrane region" description="Helical" evidence="6">
    <location>
        <begin position="6"/>
        <end position="34"/>
    </location>
</feature>
<dbReference type="PANTHER" id="PTHR13144">
    <property type="entry name" value="TEX261 PROTEIN"/>
    <property type="match status" value="1"/>
</dbReference>
<evidence type="ECO:0000256" key="3">
    <source>
        <dbReference type="ARBA" id="ARBA00022692"/>
    </source>
</evidence>
<name>A0A5J4YUB4_PORPP</name>
<dbReference type="EMBL" id="VRMN01000005">
    <property type="protein sequence ID" value="KAA8494294.1"/>
    <property type="molecule type" value="Genomic_DNA"/>
</dbReference>
<dbReference type="Pfam" id="PF04148">
    <property type="entry name" value="Erv26"/>
    <property type="match status" value="1"/>
</dbReference>
<feature type="transmembrane region" description="Helical" evidence="6">
    <location>
        <begin position="70"/>
        <end position="86"/>
    </location>
</feature>